<evidence type="ECO:0000313" key="2">
    <source>
        <dbReference type="Proteomes" id="UP000184474"/>
    </source>
</evidence>
<name>A0A1M6NKM3_REIAG</name>
<evidence type="ECO:0000313" key="1">
    <source>
        <dbReference type="EMBL" id="SHJ96267.1"/>
    </source>
</evidence>
<reference evidence="2" key="1">
    <citation type="submission" date="2016-11" db="EMBL/GenBank/DDBJ databases">
        <authorList>
            <person name="Varghese N."/>
            <person name="Submissions S."/>
        </authorList>
    </citation>
    <scope>NUCLEOTIDE SEQUENCE [LARGE SCALE GENOMIC DNA]</scope>
    <source>
        <strain evidence="2">DSM 26134</strain>
    </source>
</reference>
<sequence>MSTLEQITEKLKLIKEETILNQILEMVTLELEMSQKIMTLSDAQKAAIQEGIDDIEAGRTFSHTEVNHQIEGWLKEK</sequence>
<dbReference type="AlphaFoldDB" id="A0A1M6NKM3"/>
<gene>
    <name evidence="1" type="ORF">SAMN04488028_102295</name>
</gene>
<keyword evidence="2" id="KW-1185">Reference proteome</keyword>
<dbReference type="STRING" id="156994.SAMN04488028_102295"/>
<protein>
    <submittedName>
        <fullName evidence="1">Uncharacterized protein</fullName>
    </submittedName>
</protein>
<proteinExistence type="predicted"/>
<dbReference type="Proteomes" id="UP000184474">
    <property type="component" value="Unassembled WGS sequence"/>
</dbReference>
<accession>A0A1M6NKM3</accession>
<organism evidence="1 2">
    <name type="scientific">Reichenbachiella agariperforans</name>
    <dbReference type="NCBI Taxonomy" id="156994"/>
    <lineage>
        <taxon>Bacteria</taxon>
        <taxon>Pseudomonadati</taxon>
        <taxon>Bacteroidota</taxon>
        <taxon>Cytophagia</taxon>
        <taxon>Cytophagales</taxon>
        <taxon>Reichenbachiellaceae</taxon>
        <taxon>Reichenbachiella</taxon>
    </lineage>
</organism>
<dbReference type="EMBL" id="FRAA01000002">
    <property type="protein sequence ID" value="SHJ96267.1"/>
    <property type="molecule type" value="Genomic_DNA"/>
</dbReference>
<dbReference type="RefSeq" id="WP_119845356.1">
    <property type="nucleotide sequence ID" value="NZ_FRAA01000002.1"/>
</dbReference>